<dbReference type="EMBL" id="CENE01000024">
    <property type="protein sequence ID" value="CEQ42327.1"/>
    <property type="molecule type" value="Genomic_DNA"/>
</dbReference>
<dbReference type="Proteomes" id="UP000243876">
    <property type="component" value="Unassembled WGS sequence"/>
</dbReference>
<organism evidence="11 12">
    <name type="scientific">Sporidiobolus salmonicolor</name>
    <name type="common">Yeast-like fungus</name>
    <name type="synonym">Sporobolomyces salmonicolor</name>
    <dbReference type="NCBI Taxonomy" id="5005"/>
    <lineage>
        <taxon>Eukaryota</taxon>
        <taxon>Fungi</taxon>
        <taxon>Dikarya</taxon>
        <taxon>Basidiomycota</taxon>
        <taxon>Pucciniomycotina</taxon>
        <taxon>Microbotryomycetes</taxon>
        <taxon>Sporidiobolales</taxon>
        <taxon>Sporidiobolaceae</taxon>
        <taxon>Sporobolomyces</taxon>
    </lineage>
</organism>
<keyword evidence="9" id="KW-0472">Membrane</keyword>
<evidence type="ECO:0000256" key="7">
    <source>
        <dbReference type="ARBA" id="ARBA00022824"/>
    </source>
</evidence>
<dbReference type="UniPathway" id="UPA00378"/>
<evidence type="ECO:0000256" key="3">
    <source>
        <dbReference type="ARBA" id="ARBA00004922"/>
    </source>
</evidence>
<sequence length="503" mass="54118">MRPWLALLLLPLTLTQAQDAQRIFSYPALPPSAYLPTHLSSSVELGGSLTRSSATYQLIKDQASSVKGDVWVVGVRQGGKSGGWVEATEGKGAAKKHLDVTVVGGNDDITFYSLPLTPPSSGAKTTVTISTVLSHQTSPSPETLPQNADSIYMIWAGDLLAPLAGLSPEQKAKVEEVKVKVKAPTPRVAVIKQPEGFAVNHSQGSATVTFTSKGAVADLPAQVASVHYQQPDAIASIHRLDRVVELSHWGANLAIQDNIDLVNPGPELRGHFARIDYQKAAMHRRQGALALNSLSIPLPPGTHAPYYYDSVGNVSTSRFRPSSSALSSSHAQLPSQKKKTQKATQALLELTPRYPLLGGWNYSFTVGYDLPLGDFVKTRKDGAGRKYVAAVPFLTPIKNVAVDEVRLEIRLPEGARNIRATPPFPVDSHSAGLARSYLDSTGRPTVVLEKKSCTDRHGGEVLIEYDLPLVTDLLQKPLACAGVLSSIFLATIVAKRLKWGIEK</sequence>
<name>A0A0D6EQJ6_SPOSA</name>
<evidence type="ECO:0000256" key="10">
    <source>
        <dbReference type="RuleBase" id="RU361143"/>
    </source>
</evidence>
<protein>
    <recommendedName>
        <fullName evidence="10">Dolichyl-diphosphooligosaccharide--protein glycosyltransferase subunit 1</fullName>
    </recommendedName>
</protein>
<dbReference type="AlphaFoldDB" id="A0A0D6EQJ6"/>
<evidence type="ECO:0000256" key="2">
    <source>
        <dbReference type="ARBA" id="ARBA00004115"/>
    </source>
</evidence>
<keyword evidence="6 10" id="KW-0732">Signal</keyword>
<keyword evidence="12" id="KW-1185">Reference proteome</keyword>
<dbReference type="Pfam" id="PF04597">
    <property type="entry name" value="Ribophorin_I"/>
    <property type="match status" value="1"/>
</dbReference>
<feature type="non-terminal residue" evidence="11">
    <location>
        <position position="1"/>
    </location>
</feature>
<feature type="chain" id="PRO_5005115120" description="Dolichyl-diphosphooligosaccharide--protein glycosyltransferase subunit 1" evidence="10">
    <location>
        <begin position="18"/>
        <end position="503"/>
    </location>
</feature>
<dbReference type="OrthoDB" id="310030at2759"/>
<comment type="subcellular location">
    <subcellularLocation>
        <location evidence="2 10">Endoplasmic reticulum membrane</location>
        <topology evidence="2 10">Single-pass type I membrane protein</topology>
    </subcellularLocation>
</comment>
<feature type="signal peptide" evidence="10">
    <location>
        <begin position="1"/>
        <end position="17"/>
    </location>
</feature>
<evidence type="ECO:0000256" key="8">
    <source>
        <dbReference type="ARBA" id="ARBA00022989"/>
    </source>
</evidence>
<evidence type="ECO:0000256" key="9">
    <source>
        <dbReference type="ARBA" id="ARBA00023136"/>
    </source>
</evidence>
<keyword evidence="8" id="KW-1133">Transmembrane helix</keyword>
<comment type="similarity">
    <text evidence="4 10">Belongs to the OST1 family.</text>
</comment>
<proteinExistence type="inferred from homology"/>
<evidence type="ECO:0000256" key="5">
    <source>
        <dbReference type="ARBA" id="ARBA00022692"/>
    </source>
</evidence>
<evidence type="ECO:0000313" key="11">
    <source>
        <dbReference type="EMBL" id="CEQ42327.1"/>
    </source>
</evidence>
<reference evidence="12" key="1">
    <citation type="submission" date="2015-02" db="EMBL/GenBank/DDBJ databases">
        <authorList>
            <person name="Gon?alves P."/>
        </authorList>
    </citation>
    <scope>NUCLEOTIDE SEQUENCE [LARGE SCALE GENOMIC DNA]</scope>
</reference>
<dbReference type="PANTHER" id="PTHR21049">
    <property type="entry name" value="RIBOPHORIN I"/>
    <property type="match status" value="1"/>
</dbReference>
<accession>A0A0D6EQJ6</accession>
<comment type="function">
    <text evidence="1 10">Subunit of the oligosaccharyl transferase (OST) complex that catalyzes the initial transfer of a defined glycan (Glc(3)Man(9)GlcNAc(2) in eukaryotes) from the lipid carrier dolichol-pyrophosphate to an asparagine residue within an Asn-X-Ser/Thr consensus motif in nascent polypeptide chains, the first step in protein N-glycosylation. N-glycosylation occurs cotranslationally and the complex associates with the Sec61 complex at the channel-forming translocon complex that mediates protein translocation across the endoplasmic reticulum (ER). All subunits are required for a maximal enzyme activity.</text>
</comment>
<dbReference type="PANTHER" id="PTHR21049:SF0">
    <property type="entry name" value="DOLICHYL-DIPHOSPHOOLIGOSACCHARIDE--PROTEIN GLYCOSYLTRANSFERASE SUBUNIT 1"/>
    <property type="match status" value="1"/>
</dbReference>
<dbReference type="InterPro" id="IPR007676">
    <property type="entry name" value="Ribophorin_I"/>
</dbReference>
<gene>
    <name evidence="11" type="primary">SPOSA6832_04112</name>
</gene>
<keyword evidence="7 10" id="KW-0256">Endoplasmic reticulum</keyword>
<evidence type="ECO:0000313" key="12">
    <source>
        <dbReference type="Proteomes" id="UP000243876"/>
    </source>
</evidence>
<comment type="subunit">
    <text evidence="10">Component of the oligosaccharyltransferase (OST) complex.</text>
</comment>
<evidence type="ECO:0000256" key="6">
    <source>
        <dbReference type="ARBA" id="ARBA00022729"/>
    </source>
</evidence>
<dbReference type="GO" id="GO:0018279">
    <property type="term" value="P:protein N-linked glycosylation via asparagine"/>
    <property type="evidence" value="ECO:0007669"/>
    <property type="project" value="TreeGrafter"/>
</dbReference>
<evidence type="ECO:0000256" key="1">
    <source>
        <dbReference type="ARBA" id="ARBA00002791"/>
    </source>
</evidence>
<evidence type="ECO:0000256" key="4">
    <source>
        <dbReference type="ARBA" id="ARBA00008905"/>
    </source>
</evidence>
<keyword evidence="5" id="KW-0812">Transmembrane</keyword>
<comment type="pathway">
    <text evidence="3 10">Protein modification; protein glycosylation.</text>
</comment>
<dbReference type="GO" id="GO:0008250">
    <property type="term" value="C:oligosaccharyltransferase complex"/>
    <property type="evidence" value="ECO:0007669"/>
    <property type="project" value="UniProtKB-UniRule"/>
</dbReference>